<evidence type="ECO:0000313" key="2">
    <source>
        <dbReference type="Proteomes" id="UP000828048"/>
    </source>
</evidence>
<reference evidence="1 2" key="1">
    <citation type="journal article" date="2021" name="Hortic Res">
        <title>High-quality reference genome and annotation aids understanding of berry development for evergreen blueberry (Vaccinium darrowii).</title>
        <authorList>
            <person name="Yu J."/>
            <person name="Hulse-Kemp A.M."/>
            <person name="Babiker E."/>
            <person name="Staton M."/>
        </authorList>
    </citation>
    <scope>NUCLEOTIDE SEQUENCE [LARGE SCALE GENOMIC DNA]</scope>
    <source>
        <strain evidence="2">cv. NJ 8807/NJ 8810</strain>
        <tissue evidence="1">Young leaf</tissue>
    </source>
</reference>
<evidence type="ECO:0000313" key="1">
    <source>
        <dbReference type="EMBL" id="KAH7858998.1"/>
    </source>
</evidence>
<dbReference type="EMBL" id="CM037153">
    <property type="protein sequence ID" value="KAH7858998.1"/>
    <property type="molecule type" value="Genomic_DNA"/>
</dbReference>
<keyword evidence="2" id="KW-1185">Reference proteome</keyword>
<organism evidence="1 2">
    <name type="scientific">Vaccinium darrowii</name>
    <dbReference type="NCBI Taxonomy" id="229202"/>
    <lineage>
        <taxon>Eukaryota</taxon>
        <taxon>Viridiplantae</taxon>
        <taxon>Streptophyta</taxon>
        <taxon>Embryophyta</taxon>
        <taxon>Tracheophyta</taxon>
        <taxon>Spermatophyta</taxon>
        <taxon>Magnoliopsida</taxon>
        <taxon>eudicotyledons</taxon>
        <taxon>Gunneridae</taxon>
        <taxon>Pentapetalae</taxon>
        <taxon>asterids</taxon>
        <taxon>Ericales</taxon>
        <taxon>Ericaceae</taxon>
        <taxon>Vaccinioideae</taxon>
        <taxon>Vaccinieae</taxon>
        <taxon>Vaccinium</taxon>
    </lineage>
</organism>
<name>A0ACB7Z0A4_9ERIC</name>
<comment type="caution">
    <text evidence="1">The sequence shown here is derived from an EMBL/GenBank/DDBJ whole genome shotgun (WGS) entry which is preliminary data.</text>
</comment>
<dbReference type="Proteomes" id="UP000828048">
    <property type="component" value="Chromosome 3"/>
</dbReference>
<protein>
    <submittedName>
        <fullName evidence="1">Uncharacterized protein</fullName>
    </submittedName>
</protein>
<proteinExistence type="predicted"/>
<sequence>MDPHHRDLLSSRSKDELEIEVASSSSVHRARAKSLALVPVVNSPIVSPVLRGNHHRPNFEADNVPSSVIEHDLAELMERYQIPEGTTLRIRLDGERASIPRVAKICVYETSLKCSFCLPFHRIAREILEHFSLAAAQIFPNAWCIIIGLAALWHTLFSGMSQLNKTPKKSFLVLHPVCEIGKEDFSSLVDKITCRRVCSAQSHLQRFLHLREENKGRGTGKELKEVVEKKFNTAAFAKLKAQRDAQIRAPCLLLLKGGAYPLGIPLLLLLSIQDSSNRMALSLLKPCISQEKVLSRAASNRSETNSGKGKGFVGEDMSSVLSDQKFTVAKVKSLPIPKDWQLLRRSPTKEVVDQLLVMRDFDMATQCSTGGKDRENRWKLIKKDIDLDQKIEDVKRGSVTSNNDVDAYSGLGWSGIALEQIQSIPACHLQDYGDCNRPIEEEQIQGSSNSGKVAQNKSEVGKEDNLEKGVEEDINSAERSSPVVPETQDSSGEKVMNEKNDLEVGNLLEDLELNQIDPLEDNCNPIQAAMKAAEFDLPDDIDLDLENDEKKSEIKKGGDGLVTNKRAPCWK</sequence>
<gene>
    <name evidence="1" type="ORF">Vadar_030276</name>
</gene>
<accession>A0ACB7Z0A4</accession>